<evidence type="ECO:0000256" key="3">
    <source>
        <dbReference type="ARBA" id="ARBA00023274"/>
    </source>
</evidence>
<keyword evidence="7" id="KW-1185">Reference proteome</keyword>
<dbReference type="Pfam" id="PF01778">
    <property type="entry name" value="Ribosomal_L28e"/>
    <property type="match status" value="1"/>
</dbReference>
<dbReference type="GO" id="GO:0003735">
    <property type="term" value="F:structural constituent of ribosome"/>
    <property type="evidence" value="ECO:0007669"/>
    <property type="project" value="InterPro"/>
</dbReference>
<dbReference type="InterPro" id="IPR029004">
    <property type="entry name" value="Ribosomal_eL28/Mak16"/>
</dbReference>
<evidence type="ECO:0000259" key="5">
    <source>
        <dbReference type="Pfam" id="PF01778"/>
    </source>
</evidence>
<feature type="compositionally biased region" description="Basic residues" evidence="4">
    <location>
        <begin position="132"/>
        <end position="153"/>
    </location>
</feature>
<dbReference type="InterPro" id="IPR002672">
    <property type="entry name" value="Ribosomal_eL28"/>
</dbReference>
<feature type="compositionally biased region" description="Acidic residues" evidence="4">
    <location>
        <begin position="157"/>
        <end position="166"/>
    </location>
</feature>
<evidence type="ECO:0000313" key="6">
    <source>
        <dbReference type="EMBL" id="KAJ7083312.1"/>
    </source>
</evidence>
<comment type="similarity">
    <text evidence="1">Belongs to the eukaryotic ribosomal protein eL28 family.</text>
</comment>
<evidence type="ECO:0000256" key="1">
    <source>
        <dbReference type="ARBA" id="ARBA00007926"/>
    </source>
</evidence>
<keyword evidence="3" id="KW-0687">Ribonucleoprotein</keyword>
<dbReference type="Proteomes" id="UP001222325">
    <property type="component" value="Unassembled WGS sequence"/>
</dbReference>
<feature type="region of interest" description="Disordered" evidence="4">
    <location>
        <begin position="124"/>
        <end position="166"/>
    </location>
</feature>
<dbReference type="GO" id="GO:0005840">
    <property type="term" value="C:ribosome"/>
    <property type="evidence" value="ECO:0007669"/>
    <property type="project" value="UniProtKB-KW"/>
</dbReference>
<dbReference type="AlphaFoldDB" id="A0AAD6U3B8"/>
<gene>
    <name evidence="6" type="ORF">B0H15DRAFT_850569</name>
</gene>
<dbReference type="EMBL" id="JARJCN010000041">
    <property type="protein sequence ID" value="KAJ7083312.1"/>
    <property type="molecule type" value="Genomic_DNA"/>
</dbReference>
<sequence length="166" mass="17406">MSTDLQWLLVRDNNSFLVKRGPSVGRSFSKESGNLRNIHSQKFSGLANTKTVHIADSGNGITVVSRKQKAGPTAVSGGSATATIRSRTAPRRALGITAVITAKKAGRPDLRTAALARVSALLAAQQEPKAAPPKKSRSKKTIAAKPAAARKSKAAADDDEDLPDLV</sequence>
<dbReference type="GO" id="GO:0006412">
    <property type="term" value="P:translation"/>
    <property type="evidence" value="ECO:0007669"/>
    <property type="project" value="InterPro"/>
</dbReference>
<evidence type="ECO:0000313" key="7">
    <source>
        <dbReference type="Proteomes" id="UP001222325"/>
    </source>
</evidence>
<organism evidence="6 7">
    <name type="scientific">Mycena belliarum</name>
    <dbReference type="NCBI Taxonomy" id="1033014"/>
    <lineage>
        <taxon>Eukaryota</taxon>
        <taxon>Fungi</taxon>
        <taxon>Dikarya</taxon>
        <taxon>Basidiomycota</taxon>
        <taxon>Agaricomycotina</taxon>
        <taxon>Agaricomycetes</taxon>
        <taxon>Agaricomycetidae</taxon>
        <taxon>Agaricales</taxon>
        <taxon>Marasmiineae</taxon>
        <taxon>Mycenaceae</taxon>
        <taxon>Mycena</taxon>
    </lineage>
</organism>
<comment type="caution">
    <text evidence="6">The sequence shown here is derived from an EMBL/GenBank/DDBJ whole genome shotgun (WGS) entry which is preliminary data.</text>
</comment>
<accession>A0AAD6U3B8</accession>
<evidence type="ECO:0000256" key="2">
    <source>
        <dbReference type="ARBA" id="ARBA00022980"/>
    </source>
</evidence>
<dbReference type="PANTHER" id="PTHR10544">
    <property type="entry name" value="60S RIBOSOMAL PROTEIN L28"/>
    <property type="match status" value="1"/>
</dbReference>
<dbReference type="Gene3D" id="3.30.390.110">
    <property type="match status" value="1"/>
</dbReference>
<keyword evidence="2" id="KW-0689">Ribosomal protein</keyword>
<dbReference type="GO" id="GO:1990904">
    <property type="term" value="C:ribonucleoprotein complex"/>
    <property type="evidence" value="ECO:0007669"/>
    <property type="project" value="UniProtKB-KW"/>
</dbReference>
<protein>
    <submittedName>
        <fullName evidence="6">Ribosomal L28e protein family-domain-containing protein</fullName>
    </submittedName>
</protein>
<proteinExistence type="inferred from homology"/>
<name>A0AAD6U3B8_9AGAR</name>
<feature type="domain" description="Ribosomal eL28/Mak16" evidence="5">
    <location>
        <begin position="5"/>
        <end position="123"/>
    </location>
</feature>
<reference evidence="6" key="1">
    <citation type="submission" date="2023-03" db="EMBL/GenBank/DDBJ databases">
        <title>Massive genome expansion in bonnet fungi (Mycena s.s.) driven by repeated elements and novel gene families across ecological guilds.</title>
        <authorList>
            <consortium name="Lawrence Berkeley National Laboratory"/>
            <person name="Harder C.B."/>
            <person name="Miyauchi S."/>
            <person name="Viragh M."/>
            <person name="Kuo A."/>
            <person name="Thoen E."/>
            <person name="Andreopoulos B."/>
            <person name="Lu D."/>
            <person name="Skrede I."/>
            <person name="Drula E."/>
            <person name="Henrissat B."/>
            <person name="Morin E."/>
            <person name="Kohler A."/>
            <person name="Barry K."/>
            <person name="LaButti K."/>
            <person name="Morin E."/>
            <person name="Salamov A."/>
            <person name="Lipzen A."/>
            <person name="Mereny Z."/>
            <person name="Hegedus B."/>
            <person name="Baldrian P."/>
            <person name="Stursova M."/>
            <person name="Weitz H."/>
            <person name="Taylor A."/>
            <person name="Grigoriev I.V."/>
            <person name="Nagy L.G."/>
            <person name="Martin F."/>
            <person name="Kauserud H."/>
        </authorList>
    </citation>
    <scope>NUCLEOTIDE SEQUENCE</scope>
    <source>
        <strain evidence="6">CBHHK173m</strain>
    </source>
</reference>
<evidence type="ECO:0000256" key="4">
    <source>
        <dbReference type="SAM" id="MobiDB-lite"/>
    </source>
</evidence>